<dbReference type="Pfam" id="PF08241">
    <property type="entry name" value="Methyltransf_11"/>
    <property type="match status" value="1"/>
</dbReference>
<gene>
    <name evidence="2" type="ORF">JW984_08815</name>
</gene>
<protein>
    <submittedName>
        <fullName evidence="2">Class I SAM-dependent methyltransferase</fullName>
    </submittedName>
</protein>
<keyword evidence="2" id="KW-0489">Methyltransferase</keyword>
<dbReference type="InterPro" id="IPR029063">
    <property type="entry name" value="SAM-dependent_MTases_sf"/>
</dbReference>
<name>A0A9D8KDW3_9DELT</name>
<dbReference type="SUPFAM" id="SSF53335">
    <property type="entry name" value="S-adenosyl-L-methionine-dependent methyltransferases"/>
    <property type="match status" value="1"/>
</dbReference>
<evidence type="ECO:0000313" key="3">
    <source>
        <dbReference type="Proteomes" id="UP000809273"/>
    </source>
</evidence>
<dbReference type="GO" id="GO:0032259">
    <property type="term" value="P:methylation"/>
    <property type="evidence" value="ECO:0007669"/>
    <property type="project" value="UniProtKB-KW"/>
</dbReference>
<feature type="domain" description="Methyltransferase type 11" evidence="1">
    <location>
        <begin position="43"/>
        <end position="152"/>
    </location>
</feature>
<organism evidence="2 3">
    <name type="scientific">Candidatus Zymogenus saltonus</name>
    <dbReference type="NCBI Taxonomy" id="2844893"/>
    <lineage>
        <taxon>Bacteria</taxon>
        <taxon>Deltaproteobacteria</taxon>
        <taxon>Candidatus Zymogenia</taxon>
        <taxon>Candidatus Zymogeniales</taxon>
        <taxon>Candidatus Zymogenaceae</taxon>
        <taxon>Candidatus Zymogenus</taxon>
    </lineage>
</organism>
<sequence length="226" mass="24742">MISRIFLRFRGDVGKDISSGPLSDRIRECAAGLARGKSCDVALEVGVGEGLLAKSVIDGGSVRTLVGVDVLKQQLIEAGLRIRGDNPSKDGGIFSGRLKVVVARGETLPFKEGAFNLAITVNTLHNQPSWDEASVILGAVCNVVRFGGSVIFDIRNRRDPLIYTAYRFSTIIDPSTRRLPVNAYSISRVKGRLTELGFDVVKKVPIRYRFWPIPSGFLIEAVRIKK</sequence>
<dbReference type="Gene3D" id="3.40.50.150">
    <property type="entry name" value="Vaccinia Virus protein VP39"/>
    <property type="match status" value="1"/>
</dbReference>
<evidence type="ECO:0000313" key="2">
    <source>
        <dbReference type="EMBL" id="MBN1573280.1"/>
    </source>
</evidence>
<dbReference type="GO" id="GO:0008757">
    <property type="term" value="F:S-adenosylmethionine-dependent methyltransferase activity"/>
    <property type="evidence" value="ECO:0007669"/>
    <property type="project" value="InterPro"/>
</dbReference>
<dbReference type="Proteomes" id="UP000809273">
    <property type="component" value="Unassembled WGS sequence"/>
</dbReference>
<comment type="caution">
    <text evidence="2">The sequence shown here is derived from an EMBL/GenBank/DDBJ whole genome shotgun (WGS) entry which is preliminary data.</text>
</comment>
<reference evidence="2" key="2">
    <citation type="submission" date="2021-01" db="EMBL/GenBank/DDBJ databases">
        <authorList>
            <person name="Hahn C.R."/>
            <person name="Youssef N.H."/>
            <person name="Elshahed M."/>
        </authorList>
    </citation>
    <scope>NUCLEOTIDE SEQUENCE</scope>
    <source>
        <strain evidence="2">Zod_Metabat.24</strain>
    </source>
</reference>
<reference evidence="2" key="1">
    <citation type="journal article" date="2021" name="Environ. Microbiol.">
        <title>Genomic characterization of three novel Desulfobacterota classes expand the metabolic and phylogenetic diversity of the phylum.</title>
        <authorList>
            <person name="Murphy C.L."/>
            <person name="Biggerstaff J."/>
            <person name="Eichhorn A."/>
            <person name="Ewing E."/>
            <person name="Shahan R."/>
            <person name="Soriano D."/>
            <person name="Stewart S."/>
            <person name="VanMol K."/>
            <person name="Walker R."/>
            <person name="Walters P."/>
            <person name="Elshahed M.S."/>
            <person name="Youssef N.H."/>
        </authorList>
    </citation>
    <scope>NUCLEOTIDE SEQUENCE</scope>
    <source>
        <strain evidence="2">Zod_Metabat.24</strain>
    </source>
</reference>
<proteinExistence type="predicted"/>
<dbReference type="AlphaFoldDB" id="A0A9D8KDW3"/>
<dbReference type="InterPro" id="IPR013216">
    <property type="entry name" value="Methyltransf_11"/>
</dbReference>
<dbReference type="EMBL" id="JAFGIX010000046">
    <property type="protein sequence ID" value="MBN1573280.1"/>
    <property type="molecule type" value="Genomic_DNA"/>
</dbReference>
<accession>A0A9D8KDW3</accession>
<evidence type="ECO:0000259" key="1">
    <source>
        <dbReference type="Pfam" id="PF08241"/>
    </source>
</evidence>
<keyword evidence="2" id="KW-0808">Transferase</keyword>